<organism evidence="3 4">
    <name type="scientific">Streptomyces puniciscabiei</name>
    <dbReference type="NCBI Taxonomy" id="164348"/>
    <lineage>
        <taxon>Bacteria</taxon>
        <taxon>Bacillati</taxon>
        <taxon>Actinomycetota</taxon>
        <taxon>Actinomycetes</taxon>
        <taxon>Kitasatosporales</taxon>
        <taxon>Streptomycetaceae</taxon>
        <taxon>Streptomyces</taxon>
    </lineage>
</organism>
<evidence type="ECO:0000256" key="1">
    <source>
        <dbReference type="SAM" id="MobiDB-lite"/>
    </source>
</evidence>
<evidence type="ECO:0000313" key="4">
    <source>
        <dbReference type="Proteomes" id="UP000318103"/>
    </source>
</evidence>
<reference evidence="3 4" key="1">
    <citation type="submission" date="2019-06" db="EMBL/GenBank/DDBJ databases">
        <title>Sequencing the genomes of 1000 actinobacteria strains.</title>
        <authorList>
            <person name="Klenk H.-P."/>
        </authorList>
    </citation>
    <scope>NUCLEOTIDE SEQUENCE [LARGE SCALE GENOMIC DNA]</scope>
    <source>
        <strain evidence="3 4">DSM 41929</strain>
    </source>
</reference>
<keyword evidence="4" id="KW-1185">Reference proteome</keyword>
<gene>
    <name evidence="3" type="ORF">FB563_4001</name>
</gene>
<feature type="signal peptide" evidence="2">
    <location>
        <begin position="1"/>
        <end position="27"/>
    </location>
</feature>
<proteinExistence type="predicted"/>
<dbReference type="EMBL" id="VFNX01000001">
    <property type="protein sequence ID" value="TQK98953.1"/>
    <property type="molecule type" value="Genomic_DNA"/>
</dbReference>
<feature type="chain" id="PRO_5021804491" description="Small secreted domain DUF320" evidence="2">
    <location>
        <begin position="28"/>
        <end position="112"/>
    </location>
</feature>
<evidence type="ECO:0008006" key="5">
    <source>
        <dbReference type="Google" id="ProtNLM"/>
    </source>
</evidence>
<keyword evidence="2" id="KW-0732">Signal</keyword>
<sequence length="112" mass="11151">MFSTKKIAAVSGLIGGLAATCAGVAQAHTAAGPGTCTKDILGNVTCVQRIQGEIPEDGAIPHYENCLPTEPFTMPAALGGGSVKIGPQVTCSNTTSGAPDRADGKVELPGLT</sequence>
<protein>
    <recommendedName>
        <fullName evidence="5">Small secreted domain DUF320</fullName>
    </recommendedName>
</protein>
<evidence type="ECO:0000256" key="2">
    <source>
        <dbReference type="SAM" id="SignalP"/>
    </source>
</evidence>
<dbReference type="AlphaFoldDB" id="A0A542UIR4"/>
<dbReference type="Proteomes" id="UP000318103">
    <property type="component" value="Unassembled WGS sequence"/>
</dbReference>
<evidence type="ECO:0000313" key="3">
    <source>
        <dbReference type="EMBL" id="TQK98953.1"/>
    </source>
</evidence>
<name>A0A542UIR4_9ACTN</name>
<accession>A0A542UIR4</accession>
<dbReference type="RefSeq" id="WP_055705021.1">
    <property type="nucleotide sequence ID" value="NZ_JBPJFI010000001.1"/>
</dbReference>
<comment type="caution">
    <text evidence="3">The sequence shown here is derived from an EMBL/GenBank/DDBJ whole genome shotgun (WGS) entry which is preliminary data.</text>
</comment>
<dbReference type="OrthoDB" id="4241902at2"/>
<dbReference type="STRING" id="164348.BFF78_27000"/>
<feature type="region of interest" description="Disordered" evidence="1">
    <location>
        <begin position="92"/>
        <end position="112"/>
    </location>
</feature>